<dbReference type="Proteomes" id="UP000626109">
    <property type="component" value="Unassembled WGS sequence"/>
</dbReference>
<evidence type="ECO:0008006" key="4">
    <source>
        <dbReference type="Google" id="ProtNLM"/>
    </source>
</evidence>
<evidence type="ECO:0000313" key="3">
    <source>
        <dbReference type="Proteomes" id="UP000626109"/>
    </source>
</evidence>
<accession>A0A813HNF7</accession>
<feature type="signal peptide" evidence="1">
    <location>
        <begin position="1"/>
        <end position="22"/>
    </location>
</feature>
<sequence length="100" mass="11065">MHFVPHFVMVVFVACVARCALAWQECGRRAAFCRGLLFPGFQASSRGLFGLPGAQKLKIAAAVFASCACVVSFCSEHFSSQTSRERVRMSLAAYLDLRKW</sequence>
<protein>
    <recommendedName>
        <fullName evidence="4">Secreted protein</fullName>
    </recommendedName>
</protein>
<name>A0A813HNF7_POLGL</name>
<feature type="chain" id="PRO_5032969241" description="Secreted protein" evidence="1">
    <location>
        <begin position="23"/>
        <end position="100"/>
    </location>
</feature>
<reference evidence="2" key="1">
    <citation type="submission" date="2021-02" db="EMBL/GenBank/DDBJ databases">
        <authorList>
            <person name="Dougan E. K."/>
            <person name="Rhodes N."/>
            <person name="Thang M."/>
            <person name="Chan C."/>
        </authorList>
    </citation>
    <scope>NUCLEOTIDE SEQUENCE</scope>
</reference>
<dbReference type="AlphaFoldDB" id="A0A813HNF7"/>
<proteinExistence type="predicted"/>
<gene>
    <name evidence="2" type="ORF">PGLA2088_LOCUS2052</name>
</gene>
<evidence type="ECO:0000313" key="2">
    <source>
        <dbReference type="EMBL" id="CAE8640171.1"/>
    </source>
</evidence>
<dbReference type="EMBL" id="CAJNNW010001653">
    <property type="protein sequence ID" value="CAE8640171.1"/>
    <property type="molecule type" value="Genomic_DNA"/>
</dbReference>
<comment type="caution">
    <text evidence="2">The sequence shown here is derived from an EMBL/GenBank/DDBJ whole genome shotgun (WGS) entry which is preliminary data.</text>
</comment>
<keyword evidence="1" id="KW-0732">Signal</keyword>
<evidence type="ECO:0000256" key="1">
    <source>
        <dbReference type="SAM" id="SignalP"/>
    </source>
</evidence>
<organism evidence="2 3">
    <name type="scientific">Polarella glacialis</name>
    <name type="common">Dinoflagellate</name>
    <dbReference type="NCBI Taxonomy" id="89957"/>
    <lineage>
        <taxon>Eukaryota</taxon>
        <taxon>Sar</taxon>
        <taxon>Alveolata</taxon>
        <taxon>Dinophyceae</taxon>
        <taxon>Suessiales</taxon>
        <taxon>Suessiaceae</taxon>
        <taxon>Polarella</taxon>
    </lineage>
</organism>